<reference evidence="1 2" key="1">
    <citation type="journal article" date="2024" name="G3 (Bethesda)">
        <title>Genome assembly of Hibiscus sabdariffa L. provides insights into metabolisms of medicinal natural products.</title>
        <authorList>
            <person name="Kim T."/>
        </authorList>
    </citation>
    <scope>NUCLEOTIDE SEQUENCE [LARGE SCALE GENOMIC DNA]</scope>
    <source>
        <strain evidence="1">TK-2024</strain>
        <tissue evidence="1">Old leaves</tissue>
    </source>
</reference>
<name>A0ABR2PBP4_9ROSI</name>
<protein>
    <submittedName>
        <fullName evidence="1">Uncharacterized protein</fullName>
    </submittedName>
</protein>
<accession>A0ABR2PBP4</accession>
<organism evidence="1 2">
    <name type="scientific">Hibiscus sabdariffa</name>
    <name type="common">roselle</name>
    <dbReference type="NCBI Taxonomy" id="183260"/>
    <lineage>
        <taxon>Eukaryota</taxon>
        <taxon>Viridiplantae</taxon>
        <taxon>Streptophyta</taxon>
        <taxon>Embryophyta</taxon>
        <taxon>Tracheophyta</taxon>
        <taxon>Spermatophyta</taxon>
        <taxon>Magnoliopsida</taxon>
        <taxon>eudicotyledons</taxon>
        <taxon>Gunneridae</taxon>
        <taxon>Pentapetalae</taxon>
        <taxon>rosids</taxon>
        <taxon>malvids</taxon>
        <taxon>Malvales</taxon>
        <taxon>Malvaceae</taxon>
        <taxon>Malvoideae</taxon>
        <taxon>Hibiscus</taxon>
    </lineage>
</organism>
<keyword evidence="2" id="KW-1185">Reference proteome</keyword>
<dbReference type="Proteomes" id="UP001396334">
    <property type="component" value="Unassembled WGS sequence"/>
</dbReference>
<sequence length="325" mass="34065">MFVPYGLLVVDAPSYFFSCWLNGRLLCVGSVCKATGGLDFSGGLTPSIISAVVNLEPGMFAYKATVAYGMHAAGHSCMATRRPVVAGLIWPLYVGLSLLAATLPQGSASLVAFPCVSLPWSFAPVLVLALPHAGVSRYDSLALLYGGPSLRTWYAQALTGRLPALVAPRTATIGIASACPGMVPISQARSLHYERSIATVSCASWPSAPAFSWDRPGPCLVRQGPTASAPLWTGTWRSVVPTHPSTAGRTVDLPRPLHTAVSALPAMVFSHGAGPWSLLPAATARSAWPMTIGLFVPCWLGVQVTPGPTSLGRCLAPQDSAFWPL</sequence>
<proteinExistence type="predicted"/>
<evidence type="ECO:0000313" key="2">
    <source>
        <dbReference type="Proteomes" id="UP001396334"/>
    </source>
</evidence>
<gene>
    <name evidence="1" type="ORF">V6N11_047343</name>
</gene>
<comment type="caution">
    <text evidence="1">The sequence shown here is derived from an EMBL/GenBank/DDBJ whole genome shotgun (WGS) entry which is preliminary data.</text>
</comment>
<dbReference type="EMBL" id="JBBPBN010000067">
    <property type="protein sequence ID" value="KAK8985850.1"/>
    <property type="molecule type" value="Genomic_DNA"/>
</dbReference>
<evidence type="ECO:0000313" key="1">
    <source>
        <dbReference type="EMBL" id="KAK8985850.1"/>
    </source>
</evidence>